<dbReference type="AlphaFoldDB" id="M7TLK6"/>
<sequence length="100" mass="11098">MSNWVMVPKEIPKGMEILSSSRNELKDASESSKKFDESMRDSYGDQLHTVAPQVIWGMFAAATDADSAKAAWMQNARVFAVAVMNRIVKEACVDTIDDIL</sequence>
<dbReference type="HOGENOM" id="CLU_2305628_0_0_1"/>
<dbReference type="Proteomes" id="UP000012045">
    <property type="component" value="Unassembled WGS sequence"/>
</dbReference>
<reference evidence="2" key="1">
    <citation type="journal article" date="2013" name="Genome Announc.">
        <title>Draft genome sequence of Botrytis cinerea BcDW1, inoculum for noble rot of grape berries.</title>
        <authorList>
            <person name="Blanco-Ulate B."/>
            <person name="Allen G."/>
            <person name="Powell A.L."/>
            <person name="Cantu D."/>
        </authorList>
    </citation>
    <scope>NUCLEOTIDE SEQUENCE [LARGE SCALE GENOMIC DNA]</scope>
    <source>
        <strain evidence="2">BcDW1</strain>
    </source>
</reference>
<gene>
    <name evidence="1" type="ORF">BcDW1_9168</name>
</gene>
<protein>
    <submittedName>
        <fullName evidence="1">Uncharacterized protein</fullName>
    </submittedName>
</protein>
<organism evidence="1 2">
    <name type="scientific">Botryotinia fuckeliana (strain BcDW1)</name>
    <name type="common">Noble rot fungus</name>
    <name type="synonym">Botrytis cinerea</name>
    <dbReference type="NCBI Taxonomy" id="1290391"/>
    <lineage>
        <taxon>Eukaryota</taxon>
        <taxon>Fungi</taxon>
        <taxon>Dikarya</taxon>
        <taxon>Ascomycota</taxon>
        <taxon>Pezizomycotina</taxon>
        <taxon>Leotiomycetes</taxon>
        <taxon>Helotiales</taxon>
        <taxon>Sclerotiniaceae</taxon>
        <taxon>Botrytis</taxon>
    </lineage>
</organism>
<accession>M7TLK6</accession>
<evidence type="ECO:0000313" key="1">
    <source>
        <dbReference type="EMBL" id="EMR82265.1"/>
    </source>
</evidence>
<evidence type="ECO:0000313" key="2">
    <source>
        <dbReference type="Proteomes" id="UP000012045"/>
    </source>
</evidence>
<dbReference type="EMBL" id="KB708048">
    <property type="protein sequence ID" value="EMR82265.1"/>
    <property type="molecule type" value="Genomic_DNA"/>
</dbReference>
<proteinExistence type="predicted"/>
<name>M7TLK6_BOTF1</name>